<dbReference type="InterPro" id="IPR018614">
    <property type="entry name" value="KRTCAP2"/>
</dbReference>
<feature type="transmembrane region" description="Helical" evidence="10">
    <location>
        <begin position="135"/>
        <end position="154"/>
    </location>
</feature>
<comment type="caution">
    <text evidence="11">The sequence shown here is derived from an EMBL/GenBank/DDBJ whole genome shotgun (WGS) entry which is preliminary data.</text>
</comment>
<dbReference type="InterPro" id="IPR047664">
    <property type="entry name" value="SWEET"/>
</dbReference>
<proteinExistence type="inferred from homology"/>
<keyword evidence="4" id="KW-1003">Cell membrane</keyword>
<evidence type="ECO:0000256" key="6">
    <source>
        <dbReference type="ARBA" id="ARBA00022692"/>
    </source>
</evidence>
<keyword evidence="12" id="KW-1185">Reference proteome</keyword>
<evidence type="ECO:0000256" key="9">
    <source>
        <dbReference type="ARBA" id="ARBA00023136"/>
    </source>
</evidence>
<dbReference type="FunFam" id="1.20.1280.290:FF:000001">
    <property type="entry name" value="Bidirectional sugar transporter SWEET"/>
    <property type="match status" value="1"/>
</dbReference>
<feature type="transmembrane region" description="Helical" evidence="10">
    <location>
        <begin position="106"/>
        <end position="129"/>
    </location>
</feature>
<evidence type="ECO:0000256" key="4">
    <source>
        <dbReference type="ARBA" id="ARBA00022475"/>
    </source>
</evidence>
<dbReference type="FunFam" id="1.20.1280.290:FF:000003">
    <property type="entry name" value="Bidirectional sugar transporter SWEET"/>
    <property type="match status" value="1"/>
</dbReference>
<keyword evidence="8 10" id="KW-1133">Transmembrane helix</keyword>
<sequence>MGFLVGGNPWVLVFGVLGNVISLMVLLAPVPTFYRICKKKSTQGFHSTPYLVTLFSATLWIYYALLDAHANLVITINSLTCVIQAVYIGLYLSYASKEARMVTLRWLLLLNVGAFSLVFLLTFFLIQGVVERVKVMGWICMVFTISVFAAPLSIMRQVIRTKSVEFMPFPLSFFLTLSAVAWFFYGFFLRDYFVALPNILGFLFGIIQIGLYVIYRRNTIATTRTGGLSLPDLSSSLLFLLFLTFIGNFQESSGSRTGWGSVVLAEIVALVAASTVHRVCITTCFLFSIGLLYEVNKLSGMMLSKTEAKAKRL</sequence>
<dbReference type="Proteomes" id="UP000825729">
    <property type="component" value="Unassembled WGS sequence"/>
</dbReference>
<keyword evidence="6 10" id="KW-0812">Transmembrane</keyword>
<feature type="transmembrane region" description="Helical" evidence="10">
    <location>
        <begin position="166"/>
        <end position="188"/>
    </location>
</feature>
<evidence type="ECO:0000256" key="7">
    <source>
        <dbReference type="ARBA" id="ARBA00022737"/>
    </source>
</evidence>
<feature type="transmembrane region" description="Helical" evidence="10">
    <location>
        <begin position="12"/>
        <end position="36"/>
    </location>
</feature>
<organism evidence="11 12">
    <name type="scientific">Aristolochia fimbriata</name>
    <name type="common">White veined hardy Dutchman's pipe vine</name>
    <dbReference type="NCBI Taxonomy" id="158543"/>
    <lineage>
        <taxon>Eukaryota</taxon>
        <taxon>Viridiplantae</taxon>
        <taxon>Streptophyta</taxon>
        <taxon>Embryophyta</taxon>
        <taxon>Tracheophyta</taxon>
        <taxon>Spermatophyta</taxon>
        <taxon>Magnoliopsida</taxon>
        <taxon>Magnoliidae</taxon>
        <taxon>Piperales</taxon>
        <taxon>Aristolochiaceae</taxon>
        <taxon>Aristolochia</taxon>
    </lineage>
</organism>
<comment type="similarity">
    <text evidence="2 10">Belongs to the SWEET sugar transporter family.</text>
</comment>
<feature type="transmembrane region" description="Helical" evidence="10">
    <location>
        <begin position="267"/>
        <end position="293"/>
    </location>
</feature>
<dbReference type="PANTHER" id="PTHR10791:SF163">
    <property type="entry name" value="BIDIRECTIONAL SUGAR TRANSPORTER SWEET"/>
    <property type="match status" value="1"/>
</dbReference>
<evidence type="ECO:0000256" key="2">
    <source>
        <dbReference type="ARBA" id="ARBA00007809"/>
    </source>
</evidence>
<evidence type="ECO:0000256" key="3">
    <source>
        <dbReference type="ARBA" id="ARBA00022448"/>
    </source>
</evidence>
<dbReference type="GO" id="GO:0051119">
    <property type="term" value="F:sugar transmembrane transporter activity"/>
    <property type="evidence" value="ECO:0007669"/>
    <property type="project" value="InterPro"/>
</dbReference>
<feature type="transmembrane region" description="Helical" evidence="10">
    <location>
        <begin position="194"/>
        <end position="215"/>
    </location>
</feature>
<name>A0AAV7EAU4_ARIFI</name>
<keyword evidence="3 10" id="KW-0813">Transport</keyword>
<evidence type="ECO:0000256" key="8">
    <source>
        <dbReference type="ARBA" id="ARBA00022989"/>
    </source>
</evidence>
<dbReference type="PANTHER" id="PTHR10791">
    <property type="entry name" value="RAG1-ACTIVATING PROTEIN 1"/>
    <property type="match status" value="1"/>
</dbReference>
<dbReference type="GO" id="GO:0005886">
    <property type="term" value="C:plasma membrane"/>
    <property type="evidence" value="ECO:0007669"/>
    <property type="project" value="UniProtKB-SubCell"/>
</dbReference>
<dbReference type="InterPro" id="IPR004316">
    <property type="entry name" value="SWEET_rpt"/>
</dbReference>
<feature type="transmembrane region" description="Helical" evidence="10">
    <location>
        <begin position="227"/>
        <end position="247"/>
    </location>
</feature>
<dbReference type="Pfam" id="PF03083">
    <property type="entry name" value="MtN3_slv"/>
    <property type="match status" value="2"/>
</dbReference>
<evidence type="ECO:0000256" key="5">
    <source>
        <dbReference type="ARBA" id="ARBA00022597"/>
    </source>
</evidence>
<comment type="subcellular location">
    <subcellularLocation>
        <location evidence="1">Cell membrane</location>
        <topology evidence="1">Multi-pass membrane protein</topology>
    </subcellularLocation>
</comment>
<keyword evidence="5 10" id="KW-0762">Sugar transport</keyword>
<evidence type="ECO:0000313" key="12">
    <source>
        <dbReference type="Proteomes" id="UP000825729"/>
    </source>
</evidence>
<comment type="function">
    <text evidence="10">Mediates both low-affinity uptake and efflux of sugar across the membrane.</text>
</comment>
<keyword evidence="9 10" id="KW-0472">Membrane</keyword>
<dbReference type="Gene3D" id="1.20.1280.290">
    <property type="match status" value="2"/>
</dbReference>
<dbReference type="AlphaFoldDB" id="A0AAV7EAU4"/>
<evidence type="ECO:0000256" key="1">
    <source>
        <dbReference type="ARBA" id="ARBA00004651"/>
    </source>
</evidence>
<evidence type="ECO:0000313" key="11">
    <source>
        <dbReference type="EMBL" id="KAG9445536.1"/>
    </source>
</evidence>
<accession>A0AAV7EAU4</accession>
<feature type="transmembrane region" description="Helical" evidence="10">
    <location>
        <begin position="72"/>
        <end position="94"/>
    </location>
</feature>
<feature type="transmembrane region" description="Helical" evidence="10">
    <location>
        <begin position="48"/>
        <end position="66"/>
    </location>
</feature>
<protein>
    <recommendedName>
        <fullName evidence="10">Bidirectional sugar transporter SWEET</fullName>
    </recommendedName>
</protein>
<reference evidence="11 12" key="1">
    <citation type="submission" date="2021-07" db="EMBL/GenBank/DDBJ databases">
        <title>The Aristolochia fimbriata genome: insights into angiosperm evolution, floral development and chemical biosynthesis.</title>
        <authorList>
            <person name="Jiao Y."/>
        </authorList>
    </citation>
    <scope>NUCLEOTIDE SEQUENCE [LARGE SCALE GENOMIC DNA]</scope>
    <source>
        <strain evidence="11">IBCAS-2021</strain>
        <tissue evidence="11">Leaf</tissue>
    </source>
</reference>
<dbReference type="Pfam" id="PF09775">
    <property type="entry name" value="Keratin_assoc"/>
    <property type="match status" value="1"/>
</dbReference>
<keyword evidence="7" id="KW-0677">Repeat</keyword>
<evidence type="ECO:0000256" key="10">
    <source>
        <dbReference type="RuleBase" id="RU910715"/>
    </source>
</evidence>
<comment type="caution">
    <text evidence="10">Lacks conserved residue(s) required for the propagation of feature annotation.</text>
</comment>
<dbReference type="EMBL" id="JAINDJ010000005">
    <property type="protein sequence ID" value="KAG9445536.1"/>
    <property type="molecule type" value="Genomic_DNA"/>
</dbReference>
<gene>
    <name evidence="11" type="ORF">H6P81_011664</name>
</gene>